<accession>A0A1H9LWL9</accession>
<evidence type="ECO:0000313" key="18">
    <source>
        <dbReference type="EMBL" id="SER15831.1"/>
    </source>
</evidence>
<evidence type="ECO:0000256" key="1">
    <source>
        <dbReference type="ARBA" id="ARBA00007504"/>
    </source>
</evidence>
<feature type="domain" description="Helicase ATP-binding" evidence="16">
    <location>
        <begin position="293"/>
        <end position="456"/>
    </location>
</feature>
<dbReference type="Pfam" id="PF00270">
    <property type="entry name" value="DEAD"/>
    <property type="match status" value="1"/>
</dbReference>
<organism evidence="18 19">
    <name type="scientific">Neolewinella agarilytica</name>
    <dbReference type="NCBI Taxonomy" id="478744"/>
    <lineage>
        <taxon>Bacteria</taxon>
        <taxon>Pseudomonadati</taxon>
        <taxon>Bacteroidota</taxon>
        <taxon>Saprospiria</taxon>
        <taxon>Saprospirales</taxon>
        <taxon>Lewinellaceae</taxon>
        <taxon>Neolewinella</taxon>
    </lineage>
</organism>
<dbReference type="FunCoup" id="A0A1H9LWL9">
    <property type="interactions" value="393"/>
</dbReference>
<dbReference type="GO" id="GO:0003677">
    <property type="term" value="F:DNA binding"/>
    <property type="evidence" value="ECO:0007669"/>
    <property type="project" value="UniProtKB-KW"/>
</dbReference>
<dbReference type="InterPro" id="IPR014001">
    <property type="entry name" value="Helicase_ATP-bd"/>
</dbReference>
<dbReference type="EC" id="5.6.2.4" evidence="13 15"/>
<keyword evidence="4 15" id="KW-0227">DNA damage</keyword>
<dbReference type="PANTHER" id="PTHR47964">
    <property type="entry name" value="ATP-DEPENDENT DNA HELICASE HOMOLOG RECG, CHLOROPLASTIC"/>
    <property type="match status" value="1"/>
</dbReference>
<dbReference type="GO" id="GO:0006281">
    <property type="term" value="P:DNA repair"/>
    <property type="evidence" value="ECO:0007669"/>
    <property type="project" value="UniProtKB-UniRule"/>
</dbReference>
<evidence type="ECO:0000256" key="5">
    <source>
        <dbReference type="ARBA" id="ARBA00022801"/>
    </source>
</evidence>
<dbReference type="Proteomes" id="UP000199021">
    <property type="component" value="Unassembled WGS sequence"/>
</dbReference>
<evidence type="ECO:0000256" key="7">
    <source>
        <dbReference type="ARBA" id="ARBA00022840"/>
    </source>
</evidence>
<dbReference type="InterPro" id="IPR027417">
    <property type="entry name" value="P-loop_NTPase"/>
</dbReference>
<comment type="function">
    <text evidence="15">Plays a critical role in recombination and DNA repair. Helps process Holliday junction intermediates to mature products by catalyzing branch migration. Has replication fork regression activity, unwinds stalled or blocked replication forks to make a HJ that can be resolved. Has a DNA unwinding activity characteristic of a DNA helicase with 3'-5' polarity.</text>
</comment>
<dbReference type="InterPro" id="IPR004609">
    <property type="entry name" value="ATP-dep_DNA_helicase_RecG"/>
</dbReference>
<keyword evidence="3 15" id="KW-0547">Nucleotide-binding</keyword>
<dbReference type="PROSITE" id="PS51194">
    <property type="entry name" value="HELICASE_CTER"/>
    <property type="match status" value="1"/>
</dbReference>
<comment type="similarity">
    <text evidence="1 15">Belongs to the helicase family. RecG subfamily.</text>
</comment>
<evidence type="ECO:0000256" key="9">
    <source>
        <dbReference type="ARBA" id="ARBA00023172"/>
    </source>
</evidence>
<evidence type="ECO:0000256" key="14">
    <source>
        <dbReference type="ARBA" id="ARBA00048988"/>
    </source>
</evidence>
<evidence type="ECO:0000313" key="19">
    <source>
        <dbReference type="Proteomes" id="UP000199021"/>
    </source>
</evidence>
<dbReference type="InterPro" id="IPR047112">
    <property type="entry name" value="RecG/Mfd"/>
</dbReference>
<evidence type="ECO:0000256" key="12">
    <source>
        <dbReference type="ARBA" id="ARBA00034617"/>
    </source>
</evidence>
<dbReference type="PROSITE" id="PS51192">
    <property type="entry name" value="HELICASE_ATP_BIND_1"/>
    <property type="match status" value="1"/>
</dbReference>
<keyword evidence="8" id="KW-0238">DNA-binding</keyword>
<dbReference type="InterPro" id="IPR033454">
    <property type="entry name" value="RecG_wedge"/>
</dbReference>
<evidence type="ECO:0000256" key="8">
    <source>
        <dbReference type="ARBA" id="ARBA00023125"/>
    </source>
</evidence>
<sequence>MPTPATNKAATLDRTVAYLKGIGPAKAKLLGEELQIHTLGDLLHAYPFRYVDRTKFHRIIDIIPNEGAVQVKGKLTSLNVKGNGRAMRLVGRLRDDSGAALELVWFRGINVLSNMFIVGEEYICYGPVTEFNGKLSITHPEMEAAKRAPSAENATFEPVYSSTEKLNRRGLDARGRRKLIRALFDELKATDVPEIIPDHLMTELRLMPRIPALKAIHLPANQAELEAARRRMKFEELFLLQMRLLQLKVVRENQVAGYTFGSIGETFNRFYTEKLPFELTGAQKRVVKEIRHDLGRGVQMNRLLQGDVGSGKTMVGLLSMLMALDNGFQACMMAPTEILAYQHFEGITEYLEGMDLRVEFLSGSVKGKARKAILEDLAEGKIDILLGTHALIEPTVVFKNLGLAIIDEQHRFGVKQRAKLWVKNKPYPPHVLVMTATPIPRTLAMTAYGDLDVSVIDELPPGRTPIQTVHFTEHRRQRVFGRIREEIAKGRQAYIVYPLIEENEKLDLLALEEAYDEMRHKFPPPEYQISVVHGKMKPENKDAEMARFKNGETQLMMATTVIEVGVNVPNATIMVIVHTERFGLSQLHQLRGRVGRGAEESYCILLSSVKLSKESRERIKTMVETTDGFKIAEADLRLRGPGMIDGTQQSGVLQMRIADLAKDGRILSVARDRAKDILEADPKLDNPQYAPLKAHLAKYMAAVKGWGRIS</sequence>
<dbReference type="GO" id="GO:0005524">
    <property type="term" value="F:ATP binding"/>
    <property type="evidence" value="ECO:0007669"/>
    <property type="project" value="UniProtKB-KW"/>
</dbReference>
<dbReference type="NCBIfam" id="TIGR00643">
    <property type="entry name" value="recG"/>
    <property type="match status" value="1"/>
</dbReference>
<dbReference type="Gene3D" id="3.40.50.300">
    <property type="entry name" value="P-loop containing nucleotide triphosphate hydrolases"/>
    <property type="match status" value="2"/>
</dbReference>
<keyword evidence="5 15" id="KW-0378">Hydrolase</keyword>
<keyword evidence="10 15" id="KW-0234">DNA repair</keyword>
<evidence type="ECO:0000256" key="4">
    <source>
        <dbReference type="ARBA" id="ARBA00022763"/>
    </source>
</evidence>
<protein>
    <recommendedName>
        <fullName evidence="2 15">ATP-dependent DNA helicase RecG</fullName>
        <ecNumber evidence="13 15">5.6.2.4</ecNumber>
    </recommendedName>
</protein>
<evidence type="ECO:0000259" key="17">
    <source>
        <dbReference type="PROSITE" id="PS51194"/>
    </source>
</evidence>
<dbReference type="GO" id="GO:0016887">
    <property type="term" value="F:ATP hydrolysis activity"/>
    <property type="evidence" value="ECO:0007669"/>
    <property type="project" value="RHEA"/>
</dbReference>
<evidence type="ECO:0000256" key="13">
    <source>
        <dbReference type="ARBA" id="ARBA00034808"/>
    </source>
</evidence>
<dbReference type="SMART" id="SM00490">
    <property type="entry name" value="HELICc"/>
    <property type="match status" value="1"/>
</dbReference>
<dbReference type="CDD" id="cd17992">
    <property type="entry name" value="DEXHc_RecG"/>
    <property type="match status" value="1"/>
</dbReference>
<evidence type="ECO:0000256" key="15">
    <source>
        <dbReference type="RuleBase" id="RU363016"/>
    </source>
</evidence>
<gene>
    <name evidence="18" type="ORF">SAMN05444359_12611</name>
</gene>
<proteinExistence type="inferred from homology"/>
<comment type="catalytic activity">
    <reaction evidence="12 15">
        <text>Couples ATP hydrolysis with the unwinding of duplex DNA by translocating in the 3'-5' direction.</text>
        <dbReference type="EC" id="5.6.2.4"/>
    </reaction>
</comment>
<dbReference type="NCBIfam" id="NF008168">
    <property type="entry name" value="PRK10917.2-2"/>
    <property type="match status" value="1"/>
</dbReference>
<dbReference type="GO" id="GO:0043138">
    <property type="term" value="F:3'-5' DNA helicase activity"/>
    <property type="evidence" value="ECO:0007669"/>
    <property type="project" value="UniProtKB-EC"/>
</dbReference>
<dbReference type="SMART" id="SM00487">
    <property type="entry name" value="DEXDc"/>
    <property type="match status" value="1"/>
</dbReference>
<evidence type="ECO:0000256" key="2">
    <source>
        <dbReference type="ARBA" id="ARBA00017846"/>
    </source>
</evidence>
<dbReference type="GO" id="GO:0006310">
    <property type="term" value="P:DNA recombination"/>
    <property type="evidence" value="ECO:0007669"/>
    <property type="project" value="UniProtKB-UniRule"/>
</dbReference>
<keyword evidence="11" id="KW-0413">Isomerase</keyword>
<evidence type="ECO:0000256" key="6">
    <source>
        <dbReference type="ARBA" id="ARBA00022806"/>
    </source>
</evidence>
<dbReference type="Pfam" id="PF17191">
    <property type="entry name" value="RecG_wedge"/>
    <property type="match status" value="1"/>
</dbReference>
<keyword evidence="9 15" id="KW-0233">DNA recombination</keyword>
<dbReference type="PANTHER" id="PTHR47964:SF1">
    <property type="entry name" value="ATP-DEPENDENT DNA HELICASE HOMOLOG RECG, CHLOROPLASTIC"/>
    <property type="match status" value="1"/>
</dbReference>
<dbReference type="Pfam" id="PF00271">
    <property type="entry name" value="Helicase_C"/>
    <property type="match status" value="1"/>
</dbReference>
<keyword evidence="7 15" id="KW-0067">ATP-binding</keyword>
<dbReference type="Gene3D" id="2.40.50.140">
    <property type="entry name" value="Nucleic acid-binding proteins"/>
    <property type="match status" value="1"/>
</dbReference>
<dbReference type="InterPro" id="IPR011545">
    <property type="entry name" value="DEAD/DEAH_box_helicase_dom"/>
</dbReference>
<feature type="domain" description="Helicase C-terminal" evidence="17">
    <location>
        <begin position="475"/>
        <end position="642"/>
    </location>
</feature>
<comment type="catalytic activity">
    <reaction evidence="14 15">
        <text>ATP + H2O = ADP + phosphate + H(+)</text>
        <dbReference type="Rhea" id="RHEA:13065"/>
        <dbReference type="ChEBI" id="CHEBI:15377"/>
        <dbReference type="ChEBI" id="CHEBI:15378"/>
        <dbReference type="ChEBI" id="CHEBI:30616"/>
        <dbReference type="ChEBI" id="CHEBI:43474"/>
        <dbReference type="ChEBI" id="CHEBI:456216"/>
        <dbReference type="EC" id="5.6.2.4"/>
    </reaction>
</comment>
<keyword evidence="6 15" id="KW-0347">Helicase</keyword>
<dbReference type="NCBIfam" id="NF008165">
    <property type="entry name" value="PRK10917.1-3"/>
    <property type="match status" value="1"/>
</dbReference>
<dbReference type="STRING" id="478744.SAMN05444359_12611"/>
<dbReference type="AlphaFoldDB" id="A0A1H9LWL9"/>
<dbReference type="Pfam" id="PF19833">
    <property type="entry name" value="RecG_dom3_C"/>
    <property type="match status" value="1"/>
</dbReference>
<dbReference type="InterPro" id="IPR012340">
    <property type="entry name" value="NA-bd_OB-fold"/>
</dbReference>
<dbReference type="SUPFAM" id="SSF52540">
    <property type="entry name" value="P-loop containing nucleoside triphosphate hydrolases"/>
    <property type="match status" value="2"/>
</dbReference>
<name>A0A1H9LWL9_9BACT</name>
<evidence type="ECO:0000256" key="11">
    <source>
        <dbReference type="ARBA" id="ARBA00023235"/>
    </source>
</evidence>
<reference evidence="19" key="1">
    <citation type="submission" date="2016-10" db="EMBL/GenBank/DDBJ databases">
        <authorList>
            <person name="Varghese N."/>
            <person name="Submissions S."/>
        </authorList>
    </citation>
    <scope>NUCLEOTIDE SEQUENCE [LARGE SCALE GENOMIC DNA]</scope>
    <source>
        <strain evidence="19">DSM 24740</strain>
    </source>
</reference>
<dbReference type="InterPro" id="IPR001650">
    <property type="entry name" value="Helicase_C-like"/>
</dbReference>
<dbReference type="InterPro" id="IPR045562">
    <property type="entry name" value="RecG_dom3_C"/>
</dbReference>
<dbReference type="SUPFAM" id="SSF50249">
    <property type="entry name" value="Nucleic acid-binding proteins"/>
    <property type="match status" value="1"/>
</dbReference>
<evidence type="ECO:0000256" key="3">
    <source>
        <dbReference type="ARBA" id="ARBA00022741"/>
    </source>
</evidence>
<dbReference type="OrthoDB" id="9804325at2"/>
<dbReference type="InParanoid" id="A0A1H9LWL9"/>
<evidence type="ECO:0000259" key="16">
    <source>
        <dbReference type="PROSITE" id="PS51192"/>
    </source>
</evidence>
<dbReference type="CDD" id="cd04488">
    <property type="entry name" value="RecG_wedge_OBF"/>
    <property type="match status" value="1"/>
</dbReference>
<evidence type="ECO:0000256" key="10">
    <source>
        <dbReference type="ARBA" id="ARBA00023204"/>
    </source>
</evidence>
<dbReference type="EMBL" id="FOFB01000026">
    <property type="protein sequence ID" value="SER15831.1"/>
    <property type="molecule type" value="Genomic_DNA"/>
</dbReference>
<keyword evidence="19" id="KW-1185">Reference proteome</keyword>